<dbReference type="Pfam" id="PF07702">
    <property type="entry name" value="UTRA"/>
    <property type="match status" value="1"/>
</dbReference>
<dbReference type="InterPro" id="IPR036388">
    <property type="entry name" value="WH-like_DNA-bd_sf"/>
</dbReference>
<dbReference type="Pfam" id="PF00392">
    <property type="entry name" value="GntR"/>
    <property type="match status" value="1"/>
</dbReference>
<dbReference type="Gene3D" id="3.40.1410.10">
    <property type="entry name" value="Chorismate lyase-like"/>
    <property type="match status" value="1"/>
</dbReference>
<dbReference type="InterPro" id="IPR036390">
    <property type="entry name" value="WH_DNA-bd_sf"/>
</dbReference>
<dbReference type="SUPFAM" id="SSF64288">
    <property type="entry name" value="Chorismate lyase-like"/>
    <property type="match status" value="1"/>
</dbReference>
<dbReference type="GO" id="GO:0003677">
    <property type="term" value="F:DNA binding"/>
    <property type="evidence" value="ECO:0007669"/>
    <property type="project" value="UniProtKB-KW"/>
</dbReference>
<dbReference type="SMART" id="SM00866">
    <property type="entry name" value="UTRA"/>
    <property type="match status" value="1"/>
</dbReference>
<dbReference type="Gene3D" id="1.10.10.10">
    <property type="entry name" value="Winged helix-like DNA-binding domain superfamily/Winged helix DNA-binding domain"/>
    <property type="match status" value="1"/>
</dbReference>
<evidence type="ECO:0000256" key="3">
    <source>
        <dbReference type="ARBA" id="ARBA00023163"/>
    </source>
</evidence>
<dbReference type="SUPFAM" id="SSF46785">
    <property type="entry name" value="Winged helix' DNA-binding domain"/>
    <property type="match status" value="1"/>
</dbReference>
<dbReference type="GO" id="GO:0045892">
    <property type="term" value="P:negative regulation of DNA-templated transcription"/>
    <property type="evidence" value="ECO:0007669"/>
    <property type="project" value="TreeGrafter"/>
</dbReference>
<evidence type="ECO:0000313" key="6">
    <source>
        <dbReference type="Proteomes" id="UP000637002"/>
    </source>
</evidence>
<reference evidence="5" key="2">
    <citation type="submission" date="2020-09" db="EMBL/GenBank/DDBJ databases">
        <authorList>
            <person name="Sun Q."/>
            <person name="Zhou Y."/>
        </authorList>
    </citation>
    <scope>NUCLEOTIDE SEQUENCE</scope>
    <source>
        <strain evidence="5">CGMCC 1.12919</strain>
    </source>
</reference>
<evidence type="ECO:0000313" key="5">
    <source>
        <dbReference type="EMBL" id="GGC77870.1"/>
    </source>
</evidence>
<evidence type="ECO:0000259" key="4">
    <source>
        <dbReference type="PROSITE" id="PS50949"/>
    </source>
</evidence>
<comment type="caution">
    <text evidence="5">The sequence shown here is derived from an EMBL/GenBank/DDBJ whole genome shotgun (WGS) entry which is preliminary data.</text>
</comment>
<dbReference type="PANTHER" id="PTHR44846:SF1">
    <property type="entry name" value="MANNOSYL-D-GLYCERATE TRANSPORT_METABOLISM SYSTEM REPRESSOR MNGR-RELATED"/>
    <property type="match status" value="1"/>
</dbReference>
<name>A0A916ULZ8_9HYPH</name>
<keyword evidence="6" id="KW-1185">Reference proteome</keyword>
<dbReference type="PANTHER" id="PTHR44846">
    <property type="entry name" value="MANNOSYL-D-GLYCERATE TRANSPORT/METABOLISM SYSTEM REPRESSOR MNGR-RELATED"/>
    <property type="match status" value="1"/>
</dbReference>
<dbReference type="SMART" id="SM00345">
    <property type="entry name" value="HTH_GNTR"/>
    <property type="match status" value="1"/>
</dbReference>
<evidence type="ECO:0000256" key="2">
    <source>
        <dbReference type="ARBA" id="ARBA00023125"/>
    </source>
</evidence>
<feature type="domain" description="HTH gntR-type" evidence="4">
    <location>
        <begin position="11"/>
        <end position="79"/>
    </location>
</feature>
<sequence>MNYSMLQPGPVTLYAQVASILRDRIVSGTWKNREDIPTLDELAKQLSVARVTVRQAVQMLSSEGLLSSQRGRRTYVTYDLGEAADRSPLFSSVGSVDSEGVNYGVEILSREKVAGLPPRQITTGVAMGDYVRIRKIDSHSGVPYAMSENYIAASVVRRFPKGAEKKVKLSRLTRDYANPPIEKAFEAITIGTIGYEEATRLQAPLSSAVAKVTRLFFGPEQAIIYYGTLTYRSERFRIERDITDLVVKQA</sequence>
<dbReference type="InterPro" id="IPR050679">
    <property type="entry name" value="Bact_HTH_transcr_reg"/>
</dbReference>
<dbReference type="PRINTS" id="PR00035">
    <property type="entry name" value="HTHGNTR"/>
</dbReference>
<protein>
    <submittedName>
        <fullName evidence="5">GntR family transcriptional regulator</fullName>
    </submittedName>
</protein>
<dbReference type="AlphaFoldDB" id="A0A916ULZ8"/>
<gene>
    <name evidence="5" type="ORF">GCM10010994_40210</name>
</gene>
<keyword evidence="2" id="KW-0238">DNA-binding</keyword>
<evidence type="ECO:0000256" key="1">
    <source>
        <dbReference type="ARBA" id="ARBA00023015"/>
    </source>
</evidence>
<reference evidence="5" key="1">
    <citation type="journal article" date="2014" name="Int. J. Syst. Evol. Microbiol.">
        <title>Complete genome sequence of Corynebacterium casei LMG S-19264T (=DSM 44701T), isolated from a smear-ripened cheese.</title>
        <authorList>
            <consortium name="US DOE Joint Genome Institute (JGI-PGF)"/>
            <person name="Walter F."/>
            <person name="Albersmeier A."/>
            <person name="Kalinowski J."/>
            <person name="Ruckert C."/>
        </authorList>
    </citation>
    <scope>NUCLEOTIDE SEQUENCE</scope>
    <source>
        <strain evidence="5">CGMCC 1.12919</strain>
    </source>
</reference>
<proteinExistence type="predicted"/>
<keyword evidence="3" id="KW-0804">Transcription</keyword>
<accession>A0A916ULZ8</accession>
<dbReference type="GO" id="GO:0003700">
    <property type="term" value="F:DNA-binding transcription factor activity"/>
    <property type="evidence" value="ECO:0007669"/>
    <property type="project" value="InterPro"/>
</dbReference>
<dbReference type="Proteomes" id="UP000637002">
    <property type="component" value="Unassembled WGS sequence"/>
</dbReference>
<dbReference type="PROSITE" id="PS50949">
    <property type="entry name" value="HTH_GNTR"/>
    <property type="match status" value="1"/>
</dbReference>
<organism evidence="5 6">
    <name type="scientific">Chelatococcus reniformis</name>
    <dbReference type="NCBI Taxonomy" id="1494448"/>
    <lineage>
        <taxon>Bacteria</taxon>
        <taxon>Pseudomonadati</taxon>
        <taxon>Pseudomonadota</taxon>
        <taxon>Alphaproteobacteria</taxon>
        <taxon>Hyphomicrobiales</taxon>
        <taxon>Chelatococcaceae</taxon>
        <taxon>Chelatococcus</taxon>
    </lineage>
</organism>
<dbReference type="EMBL" id="BMGG01000007">
    <property type="protein sequence ID" value="GGC77870.1"/>
    <property type="molecule type" value="Genomic_DNA"/>
</dbReference>
<dbReference type="CDD" id="cd07377">
    <property type="entry name" value="WHTH_GntR"/>
    <property type="match status" value="1"/>
</dbReference>
<dbReference type="InterPro" id="IPR028978">
    <property type="entry name" value="Chorismate_lyase_/UTRA_dom_sf"/>
</dbReference>
<dbReference type="InterPro" id="IPR011663">
    <property type="entry name" value="UTRA"/>
</dbReference>
<keyword evidence="1" id="KW-0805">Transcription regulation</keyword>
<dbReference type="RefSeq" id="WP_188610957.1">
    <property type="nucleotide sequence ID" value="NZ_BMGG01000007.1"/>
</dbReference>
<dbReference type="InterPro" id="IPR000524">
    <property type="entry name" value="Tscrpt_reg_HTH_GntR"/>
</dbReference>